<evidence type="ECO:0000259" key="12">
    <source>
        <dbReference type="PROSITE" id="PS50929"/>
    </source>
</evidence>
<sequence length="578" mass="63214">MRILLRLLGFLWPFRWRVALATSLGILTIVGNVGLLATAAYVISAAAVVAYLSMLAVPVYLVRFFSILRALSRYTERVVSHDATFRLLTNLRTWFYGALEPLAPARLWRYRSGDLLARIVKDVGELENLYLRAVSPVVVALLCSLLAFALFSLFDAFIALVVLAFLVSCGVGVPLIVERLSRGVGRRQIALRAELEARLVEDIQGVRDVLAFGREEAERREISALDRKLGKSQRKMALVSGLQASLTDLLMNLCLVAVLVLAVPLVAAGDVSGVYLALLALVALGSFEAVAPLGEAFRFMGRSLQAGERLFELVDAEPEVSDPPETRPVPDHPLLEFDGVSFRYAADEPPALEEVSFRIEPGGRVAVVGPSGSGKSTLVNLILRFWDPTGGEVRLGGHDLREYAQADLREKIGVVSQETHVFGDTLRANLLLAAPDAGEDELRDALERARLSETVGRLPRGLDTYVGEQGARLSGGERQRLAVARAFLGGAPVLVLDEPTANLDVLTERELLAALRELMRGRTTLMMTHRLVEMEEMDEILVLSGGRIVERGTHEELVGAGGLYRRMFEVQRGMLSAT</sequence>
<keyword evidence="3" id="KW-1003">Cell membrane</keyword>
<comment type="subcellular location">
    <subcellularLocation>
        <location evidence="1">Cell inner membrane</location>
        <topology evidence="1">Multi-pass membrane protein</topology>
    </subcellularLocation>
</comment>
<dbReference type="Gene3D" id="1.20.1560.10">
    <property type="entry name" value="ABC transporter type 1, transmembrane domain"/>
    <property type="match status" value="1"/>
</dbReference>
<feature type="domain" description="ABC transporter" evidence="11">
    <location>
        <begin position="335"/>
        <end position="570"/>
    </location>
</feature>
<evidence type="ECO:0000256" key="4">
    <source>
        <dbReference type="ARBA" id="ARBA00022692"/>
    </source>
</evidence>
<dbReference type="InterPro" id="IPR036640">
    <property type="entry name" value="ABC1_TM_sf"/>
</dbReference>
<evidence type="ECO:0000313" key="14">
    <source>
        <dbReference type="Proteomes" id="UP000318065"/>
    </source>
</evidence>
<feature type="transmembrane region" description="Helical" evidence="10">
    <location>
        <begin position="237"/>
        <end position="267"/>
    </location>
</feature>
<evidence type="ECO:0000256" key="7">
    <source>
        <dbReference type="ARBA" id="ARBA00022989"/>
    </source>
</evidence>
<reference evidence="13" key="1">
    <citation type="journal article" date="2019" name="Microbiol. Resour. Announc.">
        <title>Complete Genome Sequence of Rubrobacter xylanophilus Strain AA3-22, Isolated from Arima Onsen in Japan.</title>
        <authorList>
            <person name="Tomariguchi N."/>
            <person name="Miyazaki K."/>
        </authorList>
    </citation>
    <scope>NUCLEOTIDE SEQUENCE [LARGE SCALE GENOMIC DNA]</scope>
    <source>
        <strain evidence="13">AA3-22</strain>
    </source>
</reference>
<dbReference type="EMBL" id="AP019791">
    <property type="protein sequence ID" value="BBL79823.1"/>
    <property type="molecule type" value="Genomic_DNA"/>
</dbReference>
<dbReference type="PANTHER" id="PTHR43394:SF1">
    <property type="entry name" value="ATP-BINDING CASSETTE SUB-FAMILY B MEMBER 10, MITOCHONDRIAL"/>
    <property type="match status" value="1"/>
</dbReference>
<evidence type="ECO:0000256" key="3">
    <source>
        <dbReference type="ARBA" id="ARBA00022475"/>
    </source>
</evidence>
<dbReference type="InterPro" id="IPR039421">
    <property type="entry name" value="Type_1_exporter"/>
</dbReference>
<evidence type="ECO:0000256" key="1">
    <source>
        <dbReference type="ARBA" id="ARBA00004429"/>
    </source>
</evidence>
<dbReference type="GO" id="GO:0005886">
    <property type="term" value="C:plasma membrane"/>
    <property type="evidence" value="ECO:0007669"/>
    <property type="project" value="UniProtKB-SubCell"/>
</dbReference>
<evidence type="ECO:0000256" key="8">
    <source>
        <dbReference type="ARBA" id="ARBA00023136"/>
    </source>
</evidence>
<feature type="transmembrane region" description="Helical" evidence="10">
    <location>
        <begin position="37"/>
        <end position="62"/>
    </location>
</feature>
<keyword evidence="8 10" id="KW-0472">Membrane</keyword>
<keyword evidence="6" id="KW-0067">ATP-binding</keyword>
<comment type="similarity">
    <text evidence="9">Belongs to the ABC transporter superfamily. Siderophore-Fe(3+) uptake transporter (SIUT) (TC 3.A.1.21) family.</text>
</comment>
<dbReference type="Pfam" id="PF00005">
    <property type="entry name" value="ABC_tran"/>
    <property type="match status" value="1"/>
</dbReference>
<dbReference type="CDD" id="cd18585">
    <property type="entry name" value="ABC_6TM_CydC"/>
    <property type="match status" value="1"/>
</dbReference>
<accession>A0A510HMM6</accession>
<dbReference type="SUPFAM" id="SSF52540">
    <property type="entry name" value="P-loop containing nucleoside triphosphate hydrolases"/>
    <property type="match status" value="1"/>
</dbReference>
<evidence type="ECO:0000313" key="13">
    <source>
        <dbReference type="EMBL" id="BBL79823.1"/>
    </source>
</evidence>
<dbReference type="GO" id="GO:0005524">
    <property type="term" value="F:ATP binding"/>
    <property type="evidence" value="ECO:0007669"/>
    <property type="project" value="UniProtKB-KW"/>
</dbReference>
<evidence type="ECO:0000256" key="2">
    <source>
        <dbReference type="ARBA" id="ARBA00022448"/>
    </source>
</evidence>
<dbReference type="NCBIfam" id="TIGR02868">
    <property type="entry name" value="CydC"/>
    <property type="match status" value="1"/>
</dbReference>
<feature type="transmembrane region" description="Helical" evidence="10">
    <location>
        <begin position="273"/>
        <end position="294"/>
    </location>
</feature>
<dbReference type="GO" id="GO:0015421">
    <property type="term" value="F:ABC-type oligopeptide transporter activity"/>
    <property type="evidence" value="ECO:0007669"/>
    <property type="project" value="TreeGrafter"/>
</dbReference>
<evidence type="ECO:0000259" key="11">
    <source>
        <dbReference type="PROSITE" id="PS50893"/>
    </source>
</evidence>
<dbReference type="AlphaFoldDB" id="A0A510HMM6"/>
<dbReference type="OrthoDB" id="3237158at2"/>
<evidence type="ECO:0000256" key="5">
    <source>
        <dbReference type="ARBA" id="ARBA00022741"/>
    </source>
</evidence>
<dbReference type="InterPro" id="IPR014223">
    <property type="entry name" value="ABC_CydC/D"/>
</dbReference>
<dbReference type="InterPro" id="IPR011527">
    <property type="entry name" value="ABC1_TM_dom"/>
</dbReference>
<evidence type="ECO:0000256" key="10">
    <source>
        <dbReference type="SAM" id="Phobius"/>
    </source>
</evidence>
<dbReference type="InterPro" id="IPR017871">
    <property type="entry name" value="ABC_transporter-like_CS"/>
</dbReference>
<dbReference type="Pfam" id="PF00664">
    <property type="entry name" value="ABC_membrane"/>
    <property type="match status" value="1"/>
</dbReference>
<dbReference type="FunFam" id="3.40.50.300:FF:000221">
    <property type="entry name" value="Multidrug ABC transporter ATP-binding protein"/>
    <property type="match status" value="1"/>
</dbReference>
<dbReference type="SUPFAM" id="SSF90123">
    <property type="entry name" value="ABC transporter transmembrane region"/>
    <property type="match status" value="1"/>
</dbReference>
<dbReference type="Gene3D" id="3.40.50.300">
    <property type="entry name" value="P-loop containing nucleotide triphosphate hydrolases"/>
    <property type="match status" value="1"/>
</dbReference>
<dbReference type="GO" id="GO:0045454">
    <property type="term" value="P:cell redox homeostasis"/>
    <property type="evidence" value="ECO:0007669"/>
    <property type="project" value="InterPro"/>
</dbReference>
<dbReference type="InterPro" id="IPR003593">
    <property type="entry name" value="AAA+_ATPase"/>
</dbReference>
<evidence type="ECO:0000256" key="9">
    <source>
        <dbReference type="ARBA" id="ARBA00023455"/>
    </source>
</evidence>
<dbReference type="PANTHER" id="PTHR43394">
    <property type="entry name" value="ATP-DEPENDENT PERMEASE MDL1, MITOCHONDRIAL"/>
    <property type="match status" value="1"/>
</dbReference>
<proteinExistence type="inferred from homology"/>
<dbReference type="RefSeq" id="WP_143527862.1">
    <property type="nucleotide sequence ID" value="NZ_AP019791.1"/>
</dbReference>
<feature type="domain" description="ABC transmembrane type-1" evidence="12">
    <location>
        <begin position="19"/>
        <end position="302"/>
    </location>
</feature>
<dbReference type="PROSITE" id="PS50893">
    <property type="entry name" value="ABC_TRANSPORTER_2"/>
    <property type="match status" value="1"/>
</dbReference>
<keyword evidence="14" id="KW-1185">Reference proteome</keyword>
<keyword evidence="2" id="KW-0813">Transport</keyword>
<feature type="transmembrane region" description="Helical" evidence="10">
    <location>
        <begin position="157"/>
        <end position="177"/>
    </location>
</feature>
<dbReference type="InterPro" id="IPR003439">
    <property type="entry name" value="ABC_transporter-like_ATP-bd"/>
</dbReference>
<keyword evidence="4 10" id="KW-0812">Transmembrane</keyword>
<keyword evidence="5" id="KW-0547">Nucleotide-binding</keyword>
<dbReference type="GO" id="GO:0034775">
    <property type="term" value="P:glutathione transmembrane transport"/>
    <property type="evidence" value="ECO:0007669"/>
    <property type="project" value="InterPro"/>
</dbReference>
<dbReference type="Proteomes" id="UP000318065">
    <property type="component" value="Chromosome"/>
</dbReference>
<gene>
    <name evidence="13" type="ORF">RxyAA322_16770</name>
</gene>
<protein>
    <submittedName>
        <fullName evidence="13">Thiol reductant ABC exporter subunit CydC</fullName>
    </submittedName>
</protein>
<keyword evidence="7 10" id="KW-1133">Transmembrane helix</keyword>
<dbReference type="GO" id="GO:0016887">
    <property type="term" value="F:ATP hydrolysis activity"/>
    <property type="evidence" value="ECO:0007669"/>
    <property type="project" value="InterPro"/>
</dbReference>
<evidence type="ECO:0000256" key="6">
    <source>
        <dbReference type="ARBA" id="ARBA00022840"/>
    </source>
</evidence>
<dbReference type="PROSITE" id="PS50929">
    <property type="entry name" value="ABC_TM1F"/>
    <property type="match status" value="1"/>
</dbReference>
<name>A0A510HMM6_9ACTN</name>
<dbReference type="PROSITE" id="PS00211">
    <property type="entry name" value="ABC_TRANSPORTER_1"/>
    <property type="match status" value="1"/>
</dbReference>
<feature type="transmembrane region" description="Helical" evidence="10">
    <location>
        <begin position="129"/>
        <end position="151"/>
    </location>
</feature>
<organism evidence="13 14">
    <name type="scientific">Rubrobacter xylanophilus</name>
    <dbReference type="NCBI Taxonomy" id="49319"/>
    <lineage>
        <taxon>Bacteria</taxon>
        <taxon>Bacillati</taxon>
        <taxon>Actinomycetota</taxon>
        <taxon>Rubrobacteria</taxon>
        <taxon>Rubrobacterales</taxon>
        <taxon>Rubrobacteraceae</taxon>
        <taxon>Rubrobacter</taxon>
    </lineage>
</organism>
<dbReference type="SMART" id="SM00382">
    <property type="entry name" value="AAA"/>
    <property type="match status" value="1"/>
</dbReference>
<dbReference type="InterPro" id="IPR027417">
    <property type="entry name" value="P-loop_NTPase"/>
</dbReference>